<evidence type="ECO:0000313" key="8">
    <source>
        <dbReference type="EMBL" id="KAK8887716.1"/>
    </source>
</evidence>
<accession>A0ABR2K9Z3</accession>
<keyword evidence="5 6" id="KW-0472">Membrane</keyword>
<gene>
    <name evidence="8" type="ORF">M9Y10_038770</name>
</gene>
<feature type="transmembrane region" description="Helical" evidence="6">
    <location>
        <begin position="490"/>
        <end position="512"/>
    </location>
</feature>
<keyword evidence="2" id="KW-0813">Transport</keyword>
<keyword evidence="9" id="KW-1185">Reference proteome</keyword>
<comment type="caution">
    <text evidence="8">The sequence shown here is derived from an EMBL/GenBank/DDBJ whole genome shotgun (WGS) entry which is preliminary data.</text>
</comment>
<evidence type="ECO:0000256" key="4">
    <source>
        <dbReference type="ARBA" id="ARBA00022989"/>
    </source>
</evidence>
<feature type="transmembrane region" description="Helical" evidence="6">
    <location>
        <begin position="397"/>
        <end position="423"/>
    </location>
</feature>
<feature type="domain" description="Citrate transporter-like" evidence="7">
    <location>
        <begin position="80"/>
        <end position="432"/>
    </location>
</feature>
<organism evidence="8 9">
    <name type="scientific">Tritrichomonas musculus</name>
    <dbReference type="NCBI Taxonomy" id="1915356"/>
    <lineage>
        <taxon>Eukaryota</taxon>
        <taxon>Metamonada</taxon>
        <taxon>Parabasalia</taxon>
        <taxon>Tritrichomonadida</taxon>
        <taxon>Tritrichomonadidae</taxon>
        <taxon>Tritrichomonas</taxon>
    </lineage>
</organism>
<feature type="transmembrane region" description="Helical" evidence="6">
    <location>
        <begin position="298"/>
        <end position="318"/>
    </location>
</feature>
<comment type="subcellular location">
    <subcellularLocation>
        <location evidence="1">Membrane</location>
        <topology evidence="1">Multi-pass membrane protein</topology>
    </subcellularLocation>
</comment>
<evidence type="ECO:0000256" key="1">
    <source>
        <dbReference type="ARBA" id="ARBA00004141"/>
    </source>
</evidence>
<keyword evidence="4 6" id="KW-1133">Transmembrane helix</keyword>
<feature type="transmembrane region" description="Helical" evidence="6">
    <location>
        <begin position="88"/>
        <end position="105"/>
    </location>
</feature>
<dbReference type="EMBL" id="JAPFFF010000006">
    <property type="protein sequence ID" value="KAK8887716.1"/>
    <property type="molecule type" value="Genomic_DNA"/>
</dbReference>
<dbReference type="InterPro" id="IPR004680">
    <property type="entry name" value="Cit_transptr-like_dom"/>
</dbReference>
<feature type="transmembrane region" description="Helical" evidence="6">
    <location>
        <begin position="324"/>
        <end position="345"/>
    </location>
</feature>
<reference evidence="8 9" key="1">
    <citation type="submission" date="2024-04" db="EMBL/GenBank/DDBJ databases">
        <title>Tritrichomonas musculus Genome.</title>
        <authorList>
            <person name="Alves-Ferreira E."/>
            <person name="Grigg M."/>
            <person name="Lorenzi H."/>
            <person name="Galac M."/>
        </authorList>
    </citation>
    <scope>NUCLEOTIDE SEQUENCE [LARGE SCALE GENOMIC DNA]</scope>
    <source>
        <strain evidence="8 9">EAF2021</strain>
    </source>
</reference>
<name>A0ABR2K9Z3_9EUKA</name>
<keyword evidence="3 6" id="KW-0812">Transmembrane</keyword>
<feature type="transmembrane region" description="Helical" evidence="6">
    <location>
        <begin position="37"/>
        <end position="57"/>
    </location>
</feature>
<protein>
    <recommendedName>
        <fullName evidence="7">Citrate transporter-like domain-containing protein</fullName>
    </recommendedName>
</protein>
<evidence type="ECO:0000256" key="5">
    <source>
        <dbReference type="ARBA" id="ARBA00023136"/>
    </source>
</evidence>
<evidence type="ECO:0000313" key="9">
    <source>
        <dbReference type="Proteomes" id="UP001470230"/>
    </source>
</evidence>
<sequence length="513" mass="56323">MNDILLTADSTTPMVFSTDGEVSQFTEEPTVKEKRKLIEFSLLPVVSAVLFGVLYILPYLEDYPTAHTCFAILIVVSFLWGTEGIPSYSTSYLVPILCVWFNIGLDSDTKLRMETAKLASIMAWKFMDPIIFVFLGSFTISACLAKLNITDRVSSFVFKRLSKKPMWILLSLMMLNMVVAAFLSNIASTTLLLTFSLPIIRSLDPDDPFIKALLLGLAWSGNTGGMCTPIASTQNILAVKAMKEENITVSFPIWMVLGFSVACVINLAEWFYLVLIYKPQKALIKIPDPDESTIEPWSLKHTYAIIITVFTIFLWTMQESFPNVLGNVGISALIPVICFFGSGIMDITDFHSIRWSTLALMGGGLALGEAMKLSGLLDLVHEIAPYISKIPLWPLLFIFLVFAAILGSLINSTSAASILYPVISTLSQPTGHSTLCVLLSALMISGSQLFHISSFANALMNGVCRHIIGCPDQITQEPFVSGTEFFLKGWPTMIIGPLIIASFGYGVCLGLGF</sequence>
<feature type="transmembrane region" description="Helical" evidence="6">
    <location>
        <begin position="126"/>
        <end position="147"/>
    </location>
</feature>
<dbReference type="PANTHER" id="PTHR10283:SF92">
    <property type="entry name" value="LOW-AFFINITY PHOSPHATE TRANSPORTER PHO91"/>
    <property type="match status" value="1"/>
</dbReference>
<feature type="transmembrane region" description="Helical" evidence="6">
    <location>
        <begin position="357"/>
        <end position="377"/>
    </location>
</feature>
<evidence type="ECO:0000256" key="3">
    <source>
        <dbReference type="ARBA" id="ARBA00022692"/>
    </source>
</evidence>
<evidence type="ECO:0000256" key="6">
    <source>
        <dbReference type="SAM" id="Phobius"/>
    </source>
</evidence>
<feature type="transmembrane region" description="Helical" evidence="6">
    <location>
        <begin position="167"/>
        <end position="200"/>
    </location>
</feature>
<feature type="transmembrane region" description="Helical" evidence="6">
    <location>
        <begin position="251"/>
        <end position="277"/>
    </location>
</feature>
<evidence type="ECO:0000256" key="2">
    <source>
        <dbReference type="ARBA" id="ARBA00022448"/>
    </source>
</evidence>
<evidence type="ECO:0000259" key="7">
    <source>
        <dbReference type="Pfam" id="PF03600"/>
    </source>
</evidence>
<feature type="transmembrane region" description="Helical" evidence="6">
    <location>
        <begin position="64"/>
        <end position="82"/>
    </location>
</feature>
<dbReference type="Pfam" id="PF03600">
    <property type="entry name" value="CitMHS"/>
    <property type="match status" value="1"/>
</dbReference>
<dbReference type="PANTHER" id="PTHR10283">
    <property type="entry name" value="SOLUTE CARRIER FAMILY 13 MEMBER"/>
    <property type="match status" value="1"/>
</dbReference>
<feature type="transmembrane region" description="Helical" evidence="6">
    <location>
        <begin position="212"/>
        <end position="231"/>
    </location>
</feature>
<dbReference type="Proteomes" id="UP001470230">
    <property type="component" value="Unassembled WGS sequence"/>
</dbReference>
<proteinExistence type="predicted"/>